<gene>
    <name evidence="1" type="ORF">CHKLHMKO_00344</name>
</gene>
<reference evidence="1" key="1">
    <citation type="submission" date="2020-10" db="EMBL/GenBank/DDBJ databases">
        <authorList>
            <person name="Hahn C.J."/>
            <person name="Laso-Perez R."/>
            <person name="Vulcano F."/>
            <person name="Vaziourakis K.-M."/>
            <person name="Stokke R."/>
            <person name="Steen I.H."/>
            <person name="Teske A."/>
            <person name="Boetius A."/>
            <person name="Liebeke M."/>
            <person name="Amann R."/>
            <person name="Knittel K."/>
        </authorList>
    </citation>
    <scope>NUCLEOTIDE SEQUENCE</scope>
    <source>
        <strain evidence="1">Gfbio:e3339647-f889-4370-9287-4fb5cb688e4c:AG392O15_GoMArc1</strain>
    </source>
</reference>
<name>A0A811TAX2_9EURY</name>
<organism evidence="1 2">
    <name type="scientific">Candidatus Argoarchaeum ethanivorans</name>
    <dbReference type="NCBI Taxonomy" id="2608793"/>
    <lineage>
        <taxon>Archaea</taxon>
        <taxon>Methanobacteriati</taxon>
        <taxon>Methanobacteriota</taxon>
        <taxon>Stenosarchaea group</taxon>
        <taxon>Methanomicrobia</taxon>
        <taxon>Methanosarcinales</taxon>
        <taxon>Methanosarcinales incertae sedis</taxon>
        <taxon>GOM Arc I cluster</taxon>
        <taxon>Candidatus Argoarchaeum</taxon>
    </lineage>
</organism>
<evidence type="ECO:0000313" key="2">
    <source>
        <dbReference type="Proteomes" id="UP000610373"/>
    </source>
</evidence>
<sequence>MLKEICKSGNAVEGFYENEKLKHKLHIWRPIKLKPELEEIFKAIMIKIPKFDVKEVIPTKLR</sequence>
<comment type="caution">
    <text evidence="1">The sequence shown here is derived from an EMBL/GenBank/DDBJ whole genome shotgun (WGS) entry which is preliminary data.</text>
</comment>
<dbReference type="AlphaFoldDB" id="A0A811TAX2"/>
<accession>A0A811TAX2</accession>
<evidence type="ECO:0000313" key="1">
    <source>
        <dbReference type="EMBL" id="CAD6492792.1"/>
    </source>
</evidence>
<dbReference type="EMBL" id="CAJHIO010000019">
    <property type="protein sequence ID" value="CAD6492792.1"/>
    <property type="molecule type" value="Genomic_DNA"/>
</dbReference>
<protein>
    <submittedName>
        <fullName evidence="1">Uncharacterized protein</fullName>
    </submittedName>
</protein>
<proteinExistence type="predicted"/>
<dbReference type="Proteomes" id="UP000610373">
    <property type="component" value="Unassembled WGS sequence"/>
</dbReference>